<evidence type="ECO:0000259" key="1">
    <source>
        <dbReference type="PROSITE" id="PS51186"/>
    </source>
</evidence>
<name>A0A1I1V5M8_9BURK</name>
<dbReference type="RefSeq" id="WP_092952005.1">
    <property type="nucleotide sequence ID" value="NZ_FOMQ01000006.1"/>
</dbReference>
<dbReference type="InterPro" id="IPR016181">
    <property type="entry name" value="Acyl_CoA_acyltransferase"/>
</dbReference>
<dbReference type="STRING" id="32040.SAMN04489710_10668"/>
<dbReference type="OrthoDB" id="8780250at2"/>
<feature type="domain" description="N-acetyltransferase" evidence="1">
    <location>
        <begin position="1"/>
        <end position="146"/>
    </location>
</feature>
<dbReference type="SUPFAM" id="SSF55729">
    <property type="entry name" value="Acyl-CoA N-acyltransferases (Nat)"/>
    <property type="match status" value="1"/>
</dbReference>
<dbReference type="PROSITE" id="PS51186">
    <property type="entry name" value="GNAT"/>
    <property type="match status" value="1"/>
</dbReference>
<dbReference type="Proteomes" id="UP000199517">
    <property type="component" value="Unassembled WGS sequence"/>
</dbReference>
<protein>
    <recommendedName>
        <fullName evidence="1">N-acetyltransferase domain-containing protein</fullName>
    </recommendedName>
</protein>
<dbReference type="GO" id="GO:0016747">
    <property type="term" value="F:acyltransferase activity, transferring groups other than amino-acyl groups"/>
    <property type="evidence" value="ECO:0007669"/>
    <property type="project" value="InterPro"/>
</dbReference>
<dbReference type="Gene3D" id="3.40.630.30">
    <property type="match status" value="1"/>
</dbReference>
<gene>
    <name evidence="2" type="ORF">SAMN04489710_10668</name>
</gene>
<evidence type="ECO:0000313" key="2">
    <source>
        <dbReference type="EMBL" id="SFD78316.1"/>
    </source>
</evidence>
<dbReference type="InterPro" id="IPR000182">
    <property type="entry name" value="GNAT_dom"/>
</dbReference>
<sequence>MLRLTDRVDLGVFYDADALRYGARGYADAVTRERFAGFYADCPSIGFEADGRAIGGILFDGEEAHIAVLPDYHGRWAILLKPALQWLFTLQPEITVAVERDNARCLRFLDRHGWPRTGERDDDILYRLAPQGGSRKTAYPFRRRAHIPVSSPEKVPPCTLPH</sequence>
<proteinExistence type="predicted"/>
<dbReference type="AlphaFoldDB" id="A0A1I1V5M8"/>
<accession>A0A1I1V5M8</accession>
<evidence type="ECO:0000313" key="3">
    <source>
        <dbReference type="Proteomes" id="UP000199517"/>
    </source>
</evidence>
<keyword evidence="3" id="KW-1185">Reference proteome</keyword>
<organism evidence="2 3">
    <name type="scientific">Paracidovorax konjaci</name>
    <dbReference type="NCBI Taxonomy" id="32040"/>
    <lineage>
        <taxon>Bacteria</taxon>
        <taxon>Pseudomonadati</taxon>
        <taxon>Pseudomonadota</taxon>
        <taxon>Betaproteobacteria</taxon>
        <taxon>Burkholderiales</taxon>
        <taxon>Comamonadaceae</taxon>
        <taxon>Paracidovorax</taxon>
    </lineage>
</organism>
<reference evidence="3" key="1">
    <citation type="submission" date="2016-10" db="EMBL/GenBank/DDBJ databases">
        <authorList>
            <person name="Varghese N."/>
            <person name="Submissions S."/>
        </authorList>
    </citation>
    <scope>NUCLEOTIDE SEQUENCE [LARGE SCALE GENOMIC DNA]</scope>
    <source>
        <strain evidence="3">DSM 7481</strain>
    </source>
</reference>
<dbReference type="EMBL" id="FOMQ01000006">
    <property type="protein sequence ID" value="SFD78316.1"/>
    <property type="molecule type" value="Genomic_DNA"/>
</dbReference>